<proteinExistence type="inferred from homology"/>
<dbReference type="SUPFAM" id="SSF48179">
    <property type="entry name" value="6-phosphogluconate dehydrogenase C-terminal domain-like"/>
    <property type="match status" value="1"/>
</dbReference>
<gene>
    <name evidence="10" type="ORF">TAPDE_005174</name>
</gene>
<accession>R4XFP1</accession>
<dbReference type="Gene3D" id="3.40.50.720">
    <property type="entry name" value="NAD(P)-binding Rossmann-like Domain"/>
    <property type="match status" value="1"/>
</dbReference>
<dbReference type="AlphaFoldDB" id="R4XFP1"/>
<dbReference type="Gene3D" id="1.10.1040.10">
    <property type="entry name" value="N-(1-d-carboxylethyl)-l-norvaline Dehydrogenase, domain 2"/>
    <property type="match status" value="1"/>
</dbReference>
<dbReference type="GO" id="GO:0005739">
    <property type="term" value="C:mitochondrion"/>
    <property type="evidence" value="ECO:0007669"/>
    <property type="project" value="TreeGrafter"/>
</dbReference>
<dbReference type="PROSITE" id="PS00895">
    <property type="entry name" value="3_HYDROXYISOBUT_DH"/>
    <property type="match status" value="1"/>
</dbReference>
<keyword evidence="6" id="KW-0520">NAD</keyword>
<keyword evidence="4" id="KW-0101">Branched-chain amino acid catabolism</keyword>
<dbReference type="InterPro" id="IPR008927">
    <property type="entry name" value="6-PGluconate_DH-like_C_sf"/>
</dbReference>
<dbReference type="InterPro" id="IPR029154">
    <property type="entry name" value="HIBADH-like_NADP-bd"/>
</dbReference>
<dbReference type="InterPro" id="IPR006115">
    <property type="entry name" value="6PGDH_NADP-bd"/>
</dbReference>
<name>R4XFP1_TAPDE</name>
<evidence type="ECO:0000259" key="8">
    <source>
        <dbReference type="Pfam" id="PF03446"/>
    </source>
</evidence>
<organism evidence="10 11">
    <name type="scientific">Taphrina deformans (strain PYCC 5710 / ATCC 11124 / CBS 356.35 / IMI 108563 / JCM 9778 / NBRC 8474)</name>
    <name type="common">Peach leaf curl fungus</name>
    <name type="synonym">Lalaria deformans</name>
    <dbReference type="NCBI Taxonomy" id="1097556"/>
    <lineage>
        <taxon>Eukaryota</taxon>
        <taxon>Fungi</taxon>
        <taxon>Dikarya</taxon>
        <taxon>Ascomycota</taxon>
        <taxon>Taphrinomycotina</taxon>
        <taxon>Taphrinomycetes</taxon>
        <taxon>Taphrinales</taxon>
        <taxon>Taphrinaceae</taxon>
        <taxon>Taphrina</taxon>
    </lineage>
</organism>
<dbReference type="eggNOG" id="KOG0409">
    <property type="taxonomic scope" value="Eukaryota"/>
</dbReference>
<dbReference type="GO" id="GO:0006574">
    <property type="term" value="P:L-valine catabolic process"/>
    <property type="evidence" value="ECO:0007669"/>
    <property type="project" value="TreeGrafter"/>
</dbReference>
<evidence type="ECO:0000256" key="3">
    <source>
        <dbReference type="ARBA" id="ARBA00012991"/>
    </source>
</evidence>
<dbReference type="PANTHER" id="PTHR22981">
    <property type="entry name" value="3-HYDROXYISOBUTYRATE DEHYDROGENASE-RELATED"/>
    <property type="match status" value="1"/>
</dbReference>
<feature type="domain" description="6-phosphogluconate dehydrogenase NADP-binding" evidence="8">
    <location>
        <begin position="26"/>
        <end position="206"/>
    </location>
</feature>
<keyword evidence="11" id="KW-1185">Reference proteome</keyword>
<dbReference type="Proteomes" id="UP000013776">
    <property type="component" value="Unassembled WGS sequence"/>
</dbReference>
<dbReference type="SUPFAM" id="SSF51735">
    <property type="entry name" value="NAD(P)-binding Rossmann-fold domains"/>
    <property type="match status" value="1"/>
</dbReference>
<comment type="pathway">
    <text evidence="1">Amino-acid degradation; L-valine degradation.</text>
</comment>
<dbReference type="STRING" id="1097556.R4XFP1"/>
<reference evidence="10 11" key="1">
    <citation type="journal article" date="2013" name="MBio">
        <title>Genome sequencing of the plant pathogen Taphrina deformans, the causal agent of peach leaf curl.</title>
        <authorList>
            <person name="Cisse O.H."/>
            <person name="Almeida J.M.G.C.F."/>
            <person name="Fonseca A."/>
            <person name="Kumar A.A."/>
            <person name="Salojaervi J."/>
            <person name="Overmyer K."/>
            <person name="Hauser P.M."/>
            <person name="Pagni M."/>
        </authorList>
    </citation>
    <scope>NUCLEOTIDE SEQUENCE [LARGE SCALE GENOMIC DNA]</scope>
    <source>
        <strain evidence="11">PYCC 5710 / ATCC 11124 / CBS 356.35 / IMI 108563 / JCM 9778 / NBRC 8474</strain>
    </source>
</reference>
<dbReference type="VEuPathDB" id="FungiDB:TAPDE_005174"/>
<sequence>MFRATRTLTRTGGSLVSPGRKLTTWAFIGLGRMGAPMATNLHHGMAPDDVLLLYDTNPSSLTPLLASLPRSKRASGLREIGASADVIVTMLPDSQHVEECYFGDTGFCFDQPPITSTATTTTTTTTKASLSRRWLIDCSTIDPRRSTAIHDRLAGTLPSATFVDAPVSGGVRGAEERTLSFMVGHDRHADLDAVLHRLGTTVHYCGSSGAGLSAKLCNNYLLALGNLATAESMRLGIALGLDPAVLGRVINSSTGKCWPSEKNNPVAGVTPGAPVERNYSGGFGIELMMKDLGLALGAAKAVGVELALSQPAKRVYETVQQARDGKYRGKDFGVVYQYLKDNADEKDRER</sequence>
<keyword evidence="5" id="KW-0560">Oxidoreductase</keyword>
<dbReference type="GO" id="GO:0008442">
    <property type="term" value="F:3-hydroxyisobutyrate dehydrogenase activity"/>
    <property type="evidence" value="ECO:0007669"/>
    <property type="project" value="UniProtKB-EC"/>
</dbReference>
<dbReference type="Pfam" id="PF14833">
    <property type="entry name" value="NAD_binding_11"/>
    <property type="match status" value="1"/>
</dbReference>
<dbReference type="Pfam" id="PF03446">
    <property type="entry name" value="NAD_binding_2"/>
    <property type="match status" value="1"/>
</dbReference>
<evidence type="ECO:0000256" key="1">
    <source>
        <dbReference type="ARBA" id="ARBA00005109"/>
    </source>
</evidence>
<dbReference type="EMBL" id="CAHR02000283">
    <property type="protein sequence ID" value="CCG84671.1"/>
    <property type="molecule type" value="Genomic_DNA"/>
</dbReference>
<dbReference type="OrthoDB" id="21615at2759"/>
<evidence type="ECO:0000256" key="6">
    <source>
        <dbReference type="ARBA" id="ARBA00023027"/>
    </source>
</evidence>
<dbReference type="GO" id="GO:0050661">
    <property type="term" value="F:NADP binding"/>
    <property type="evidence" value="ECO:0007669"/>
    <property type="project" value="InterPro"/>
</dbReference>
<dbReference type="FunFam" id="1.10.1040.10:FF:000006">
    <property type="entry name" value="3-hydroxyisobutyrate dehydrogenase"/>
    <property type="match status" value="1"/>
</dbReference>
<dbReference type="EC" id="1.1.1.31" evidence="3"/>
<feature type="domain" description="3-hydroxyisobutyrate dehydrogenase-like NAD-binding" evidence="9">
    <location>
        <begin position="209"/>
        <end position="325"/>
    </location>
</feature>
<protein>
    <recommendedName>
        <fullName evidence="3">3-hydroxyisobutyrate dehydrogenase</fullName>
        <ecNumber evidence="3">1.1.1.31</ecNumber>
    </recommendedName>
</protein>
<evidence type="ECO:0000256" key="2">
    <source>
        <dbReference type="ARBA" id="ARBA00006013"/>
    </source>
</evidence>
<comment type="catalytic activity">
    <reaction evidence="7">
        <text>3-hydroxy-2-methylpropanoate + NAD(+) = 2-methyl-3-oxopropanoate + NADH + H(+)</text>
        <dbReference type="Rhea" id="RHEA:17681"/>
        <dbReference type="ChEBI" id="CHEBI:11805"/>
        <dbReference type="ChEBI" id="CHEBI:15378"/>
        <dbReference type="ChEBI" id="CHEBI:57540"/>
        <dbReference type="ChEBI" id="CHEBI:57700"/>
        <dbReference type="ChEBI" id="CHEBI:57945"/>
        <dbReference type="EC" id="1.1.1.31"/>
    </reaction>
</comment>
<dbReference type="PANTHER" id="PTHR22981:SF7">
    <property type="entry name" value="3-HYDROXYISOBUTYRATE DEHYDROGENASE, MITOCHONDRIAL"/>
    <property type="match status" value="1"/>
</dbReference>
<comment type="similarity">
    <text evidence="2">Belongs to the HIBADH-related family. 3-hydroxyisobutyrate dehydrogenase subfamily.</text>
</comment>
<evidence type="ECO:0000313" key="11">
    <source>
        <dbReference type="Proteomes" id="UP000013776"/>
    </source>
</evidence>
<dbReference type="InterPro" id="IPR013328">
    <property type="entry name" value="6PGD_dom2"/>
</dbReference>
<dbReference type="InterPro" id="IPR002204">
    <property type="entry name" value="3-OH-isobutyrate_DH-rel_CS"/>
</dbReference>
<evidence type="ECO:0000259" key="9">
    <source>
        <dbReference type="Pfam" id="PF14833"/>
    </source>
</evidence>
<comment type="caution">
    <text evidence="10">The sequence shown here is derived from an EMBL/GenBank/DDBJ whole genome shotgun (WGS) entry which is preliminary data.</text>
</comment>
<evidence type="ECO:0000256" key="5">
    <source>
        <dbReference type="ARBA" id="ARBA00023002"/>
    </source>
</evidence>
<evidence type="ECO:0000256" key="4">
    <source>
        <dbReference type="ARBA" id="ARBA00022456"/>
    </source>
</evidence>
<dbReference type="InterPro" id="IPR036291">
    <property type="entry name" value="NAD(P)-bd_dom_sf"/>
</dbReference>
<evidence type="ECO:0000313" key="10">
    <source>
        <dbReference type="EMBL" id="CCG84671.1"/>
    </source>
</evidence>
<evidence type="ECO:0000256" key="7">
    <source>
        <dbReference type="ARBA" id="ARBA00049197"/>
    </source>
</evidence>
<dbReference type="GO" id="GO:0051287">
    <property type="term" value="F:NAD binding"/>
    <property type="evidence" value="ECO:0007669"/>
    <property type="project" value="InterPro"/>
</dbReference>